<protein>
    <submittedName>
        <fullName evidence="2">Uncharacterized protein</fullName>
    </submittedName>
</protein>
<organism evidence="2">
    <name type="scientific">uncultured marine virus</name>
    <dbReference type="NCBI Taxonomy" id="186617"/>
    <lineage>
        <taxon>Viruses</taxon>
        <taxon>environmental samples</taxon>
    </lineage>
</organism>
<proteinExistence type="predicted"/>
<keyword evidence="1" id="KW-0472">Membrane</keyword>
<reference evidence="2" key="1">
    <citation type="journal article" date="2015" name="Front. Microbiol.">
        <title>Combining genomic sequencing methods to explore viral diversity and reveal potential virus-host interactions.</title>
        <authorList>
            <person name="Chow C.E."/>
            <person name="Winget D.M."/>
            <person name="White R.A.III."/>
            <person name="Hallam S.J."/>
            <person name="Suttle C.A."/>
        </authorList>
    </citation>
    <scope>NUCLEOTIDE SEQUENCE</scope>
    <source>
        <strain evidence="2">Oxic3_1</strain>
    </source>
</reference>
<keyword evidence="1" id="KW-0812">Transmembrane</keyword>
<reference evidence="2" key="2">
    <citation type="submission" date="2015-03" db="EMBL/GenBank/DDBJ databases">
        <authorList>
            <person name="Chow C.-E.T."/>
            <person name="Winget D.M."/>
            <person name="White R.A.III."/>
            <person name="Hallam S.J."/>
            <person name="Suttle C.A."/>
        </authorList>
    </citation>
    <scope>NUCLEOTIDE SEQUENCE</scope>
    <source>
        <strain evidence="2">Oxic3_1</strain>
    </source>
</reference>
<sequence length="56" mass="6661">MLFPVFLLGRRHCGFIYSAIYYFFNLPFGSIVGVHLITVLDLLHYLIPQHLREFVY</sequence>
<evidence type="ECO:0000256" key="1">
    <source>
        <dbReference type="SAM" id="Phobius"/>
    </source>
</evidence>
<name>A0A0F7L9P8_9VIRU</name>
<evidence type="ECO:0000313" key="2">
    <source>
        <dbReference type="EMBL" id="AKH48645.1"/>
    </source>
</evidence>
<keyword evidence="1" id="KW-1133">Transmembrane helix</keyword>
<accession>A0A0F7L9P8</accession>
<dbReference type="EMBL" id="KR029607">
    <property type="protein sequence ID" value="AKH48645.1"/>
    <property type="molecule type" value="Genomic_DNA"/>
</dbReference>
<feature type="transmembrane region" description="Helical" evidence="1">
    <location>
        <begin position="20"/>
        <end position="43"/>
    </location>
</feature>